<dbReference type="Gene3D" id="2.40.50.1040">
    <property type="match status" value="1"/>
</dbReference>
<dbReference type="STRING" id="1071378.G0W3X3"/>
<dbReference type="KEGG" id="ndi:NDAI_0A03540"/>
<dbReference type="Pfam" id="PF12659">
    <property type="entry name" value="Stn1_C"/>
    <property type="match status" value="1"/>
</dbReference>
<keyword evidence="7" id="KW-1185">Reference proteome</keyword>
<comment type="subcellular location">
    <subcellularLocation>
        <location evidence="1">Chromosome</location>
        <location evidence="1">Telomere</location>
    </subcellularLocation>
</comment>
<dbReference type="InterPro" id="IPR018856">
    <property type="entry name" value="Stn1_N"/>
</dbReference>
<accession>G0W3X3</accession>
<dbReference type="GO" id="GO:1990879">
    <property type="term" value="C:CST complex"/>
    <property type="evidence" value="ECO:0007669"/>
    <property type="project" value="InterPro"/>
</dbReference>
<reference evidence="6 7" key="1">
    <citation type="journal article" date="2011" name="Proc. Natl. Acad. Sci. U.S.A.">
        <title>Evolutionary erosion of yeast sex chromosomes by mating-type switching accidents.</title>
        <authorList>
            <person name="Gordon J.L."/>
            <person name="Armisen D."/>
            <person name="Proux-Wera E."/>
            <person name="Oheigeartaigh S.S."/>
            <person name="Byrne K.P."/>
            <person name="Wolfe K.H."/>
        </authorList>
    </citation>
    <scope>NUCLEOTIDE SEQUENCE [LARGE SCALE GENOMIC DNA]</scope>
    <source>
        <strain evidence="7">ATCC 10597 / BCRC 20456 / CBS 421 / NBRC 0211 / NRRL Y-12639</strain>
    </source>
</reference>
<dbReference type="InterPro" id="IPR038240">
    <property type="entry name" value="Stn1_C_sf"/>
</dbReference>
<sequence length="520" mass="60981">MDTNDHIVHRDPITSQCFYLPLLFKHNEYYIQSLTDPIPLLLYDLKKCMFKSKLLFEHYYKTFNLESSKCLFYENTPINKIKVIGRVFDSHTKWVKNVDYIFLKLDDCTPNFDNKRDHDLKFTCSVESVCNMLQISTLPDLTGQRIQIIGYAKLQYNEFHIKDLQFVDTMVSELEFWSLAMHYRSWLMEPWTIAPDILEPYLLTQEASLVHGDEDDVINNSTPIRRVGNKKITYIEKLQDENTRNELEIISPYSSANSSVNLNLNLSLSFNNHHVSPFNTEKEHDHFNHEDEQEVDEDENSDIIIVDVSPETSLMIIEDNNGAMTPEQNPFYKPTPTANETDPPITICNKAEIKSFLLRYLITLPVNSITMIDLYQISEFKSKLEQLSIFEFQKQSLSNIKSFEEIKSEQFINYIKSLVASTVVELTSNDNVIDLSILKKVSKYCNERLNISIKLQNLSISIDYKYIKQKLSLKQFKNMMIIEIFKENIKIFTMNTSSIIKNWYIDLKNEKIAIVYLEYY</sequence>
<dbReference type="OMA" id="CVAGWKW"/>
<dbReference type="InterPro" id="IPR024263">
    <property type="entry name" value="Stn1_C_fungi"/>
</dbReference>
<dbReference type="Proteomes" id="UP000000689">
    <property type="component" value="Chromosome 1"/>
</dbReference>
<evidence type="ECO:0000256" key="1">
    <source>
        <dbReference type="ARBA" id="ARBA00004574"/>
    </source>
</evidence>
<dbReference type="Gene3D" id="1.10.10.1080">
    <property type="entry name" value="Stn1, N-terminal wHTH domain"/>
    <property type="match status" value="1"/>
</dbReference>
<evidence type="ECO:0000259" key="4">
    <source>
        <dbReference type="Pfam" id="PF10451"/>
    </source>
</evidence>
<evidence type="ECO:0000259" key="5">
    <source>
        <dbReference type="Pfam" id="PF12659"/>
    </source>
</evidence>
<evidence type="ECO:0000313" key="6">
    <source>
        <dbReference type="EMBL" id="CCD22511.1"/>
    </source>
</evidence>
<proteinExistence type="predicted"/>
<dbReference type="OrthoDB" id="77828at2759"/>
<feature type="domain" description="CST complex subunit Stn1 N-terminal" evidence="4">
    <location>
        <begin position="17"/>
        <end position="263"/>
    </location>
</feature>
<evidence type="ECO:0000256" key="2">
    <source>
        <dbReference type="ARBA" id="ARBA00022454"/>
    </source>
</evidence>
<dbReference type="AlphaFoldDB" id="G0W3X3"/>
<dbReference type="eggNOG" id="ENOG502S0RQ">
    <property type="taxonomic scope" value="Eukaryota"/>
</dbReference>
<protein>
    <recommendedName>
        <fullName evidence="8">CST complex subunit Stn1 N-terminal domain-containing protein</fullName>
    </recommendedName>
</protein>
<dbReference type="GO" id="GO:0016233">
    <property type="term" value="P:telomere capping"/>
    <property type="evidence" value="ECO:0007669"/>
    <property type="project" value="InterPro"/>
</dbReference>
<keyword evidence="3" id="KW-0779">Telomere</keyword>
<dbReference type="GeneID" id="11494543"/>
<dbReference type="Gene3D" id="3.30.1370.230">
    <property type="entry name" value="Stn1, C-terminal wHTH domain"/>
    <property type="match status" value="1"/>
</dbReference>
<dbReference type="HOGENOM" id="CLU_582904_0_0_1"/>
<feature type="domain" description="Stn1 C-terminal fungi" evidence="5">
    <location>
        <begin position="356"/>
        <end position="519"/>
    </location>
</feature>
<organism evidence="6 7">
    <name type="scientific">Naumovozyma dairenensis (strain ATCC 10597 / BCRC 20456 / CBS 421 / NBRC 0211 / NRRL Y-12639)</name>
    <name type="common">Saccharomyces dairenensis</name>
    <dbReference type="NCBI Taxonomy" id="1071378"/>
    <lineage>
        <taxon>Eukaryota</taxon>
        <taxon>Fungi</taxon>
        <taxon>Dikarya</taxon>
        <taxon>Ascomycota</taxon>
        <taxon>Saccharomycotina</taxon>
        <taxon>Saccharomycetes</taxon>
        <taxon>Saccharomycetales</taxon>
        <taxon>Saccharomycetaceae</taxon>
        <taxon>Naumovozyma</taxon>
    </lineage>
</organism>
<evidence type="ECO:0000256" key="3">
    <source>
        <dbReference type="ARBA" id="ARBA00022895"/>
    </source>
</evidence>
<gene>
    <name evidence="6" type="primary">NDAI0A03540</name>
    <name evidence="6" type="ordered locus">NDAI_0A03540</name>
</gene>
<evidence type="ECO:0000313" key="7">
    <source>
        <dbReference type="Proteomes" id="UP000000689"/>
    </source>
</evidence>
<dbReference type="Pfam" id="PF10451">
    <property type="entry name" value="Stn1"/>
    <property type="match status" value="1"/>
</dbReference>
<evidence type="ECO:0008006" key="8">
    <source>
        <dbReference type="Google" id="ProtNLM"/>
    </source>
</evidence>
<name>G0W3X3_NAUDC</name>
<dbReference type="RefSeq" id="XP_003667754.1">
    <property type="nucleotide sequence ID" value="XM_003667706.1"/>
</dbReference>
<dbReference type="EMBL" id="HE580267">
    <property type="protein sequence ID" value="CCD22511.1"/>
    <property type="molecule type" value="Genomic_DNA"/>
</dbReference>
<keyword evidence="2" id="KW-0158">Chromosome</keyword>